<proteinExistence type="predicted"/>
<evidence type="ECO:0000313" key="2">
    <source>
        <dbReference type="Proteomes" id="UP000271098"/>
    </source>
</evidence>
<dbReference type="AlphaFoldDB" id="A0A183EH87"/>
<dbReference type="WBParaSite" id="GPUH_0002035301-mRNA-1">
    <property type="protein sequence ID" value="GPUH_0002035301-mRNA-1"/>
    <property type="gene ID" value="GPUH_0002035301"/>
</dbReference>
<protein>
    <submittedName>
        <fullName evidence="3">Peroxidase</fullName>
    </submittedName>
</protein>
<keyword evidence="2" id="KW-1185">Reference proteome</keyword>
<accession>A0A183EH87</accession>
<gene>
    <name evidence="1" type="ORF">GPUH_LOCUS20327</name>
</gene>
<dbReference type="Proteomes" id="UP000271098">
    <property type="component" value="Unassembled WGS sequence"/>
</dbReference>
<dbReference type="InterPro" id="IPR006954">
    <property type="entry name" value="Mlt-10-like"/>
</dbReference>
<dbReference type="OrthoDB" id="5917548at2759"/>
<dbReference type="Pfam" id="PF04870">
    <property type="entry name" value="Moulting_cycle"/>
    <property type="match status" value="1"/>
</dbReference>
<evidence type="ECO:0000313" key="3">
    <source>
        <dbReference type="WBParaSite" id="GPUH_0002035301-mRNA-1"/>
    </source>
</evidence>
<reference evidence="3" key="1">
    <citation type="submission" date="2016-06" db="UniProtKB">
        <authorList>
            <consortium name="WormBaseParasite"/>
        </authorList>
    </citation>
    <scope>IDENTIFICATION</scope>
</reference>
<evidence type="ECO:0000313" key="1">
    <source>
        <dbReference type="EMBL" id="VDN35818.1"/>
    </source>
</evidence>
<sequence>MIQVNILSPTLFSLHNEGKGMEAKTSLPRLLKTAGDQDYKHWLDFIVEASGTTDAIRKLQEHVELPPRIASMPRGVDGQPLYFTRDNLSEIAPEQTKNFDVLAQLSRTLSHKQVFEIFLPETQCRPSF</sequence>
<name>A0A183EH87_9BILA</name>
<dbReference type="EMBL" id="UYRT01090219">
    <property type="protein sequence ID" value="VDN35818.1"/>
    <property type="molecule type" value="Genomic_DNA"/>
</dbReference>
<organism evidence="3">
    <name type="scientific">Gongylonema pulchrum</name>
    <dbReference type="NCBI Taxonomy" id="637853"/>
    <lineage>
        <taxon>Eukaryota</taxon>
        <taxon>Metazoa</taxon>
        <taxon>Ecdysozoa</taxon>
        <taxon>Nematoda</taxon>
        <taxon>Chromadorea</taxon>
        <taxon>Rhabditida</taxon>
        <taxon>Spirurina</taxon>
        <taxon>Spiruromorpha</taxon>
        <taxon>Spiruroidea</taxon>
        <taxon>Gongylonematidae</taxon>
        <taxon>Gongylonema</taxon>
    </lineage>
</organism>
<reference evidence="1 2" key="2">
    <citation type="submission" date="2018-11" db="EMBL/GenBank/DDBJ databases">
        <authorList>
            <consortium name="Pathogen Informatics"/>
        </authorList>
    </citation>
    <scope>NUCLEOTIDE SEQUENCE [LARGE SCALE GENOMIC DNA]</scope>
</reference>